<dbReference type="PROSITE" id="PS51186">
    <property type="entry name" value="GNAT"/>
    <property type="match status" value="1"/>
</dbReference>
<proteinExistence type="predicted"/>
<keyword evidence="3" id="KW-1185">Reference proteome</keyword>
<sequence>MASLWVFELYECYKGAIPLYRGRRLVTQIYRHAFPILKEHHVQKCLLEVILTNENAIKVYSALGFQINRERVCLKGRIDLHLPADHKHASITIVCPDECDWKSVHSFWNCEPSREQSVHAILLNSHLYDVITIREDDMICGYAVVKSAP</sequence>
<name>A0ABX3HTR7_9BACL</name>
<dbReference type="Pfam" id="PF00583">
    <property type="entry name" value="Acetyltransf_1"/>
    <property type="match status" value="1"/>
</dbReference>
<dbReference type="RefSeq" id="WP_341044386.1">
    <property type="nucleotide sequence ID" value="NZ_MPTD01000004.1"/>
</dbReference>
<feature type="domain" description="N-acetyltransferase" evidence="1">
    <location>
        <begin position="1"/>
        <end position="85"/>
    </location>
</feature>
<evidence type="ECO:0000259" key="1">
    <source>
        <dbReference type="PROSITE" id="PS51186"/>
    </source>
</evidence>
<dbReference type="SUPFAM" id="SSF55729">
    <property type="entry name" value="Acyl-CoA N-acyltransferases (Nat)"/>
    <property type="match status" value="1"/>
</dbReference>
<gene>
    <name evidence="2" type="ORF">BSK51_06925</name>
</gene>
<organism evidence="2 3">
    <name type="scientific">Paenibacillus odorifer</name>
    <dbReference type="NCBI Taxonomy" id="189426"/>
    <lineage>
        <taxon>Bacteria</taxon>
        <taxon>Bacillati</taxon>
        <taxon>Bacillota</taxon>
        <taxon>Bacilli</taxon>
        <taxon>Bacillales</taxon>
        <taxon>Paenibacillaceae</taxon>
        <taxon>Paenibacillus</taxon>
    </lineage>
</organism>
<dbReference type="Gene3D" id="3.40.630.30">
    <property type="match status" value="1"/>
</dbReference>
<dbReference type="EMBL" id="MPTD01000004">
    <property type="protein sequence ID" value="OMD53933.1"/>
    <property type="molecule type" value="Genomic_DNA"/>
</dbReference>
<dbReference type="Proteomes" id="UP000187313">
    <property type="component" value="Unassembled WGS sequence"/>
</dbReference>
<dbReference type="InterPro" id="IPR000182">
    <property type="entry name" value="GNAT_dom"/>
</dbReference>
<reference evidence="2 3" key="1">
    <citation type="submission" date="2016-10" db="EMBL/GenBank/DDBJ databases">
        <title>Paenibacillus species isolates.</title>
        <authorList>
            <person name="Beno S.M."/>
        </authorList>
    </citation>
    <scope>NUCLEOTIDE SEQUENCE [LARGE SCALE GENOMIC DNA]</scope>
    <source>
        <strain evidence="2 3">FSL R5-0923</strain>
    </source>
</reference>
<evidence type="ECO:0000313" key="2">
    <source>
        <dbReference type="EMBL" id="OMD53933.1"/>
    </source>
</evidence>
<evidence type="ECO:0000313" key="3">
    <source>
        <dbReference type="Proteomes" id="UP000187313"/>
    </source>
</evidence>
<dbReference type="InterPro" id="IPR016181">
    <property type="entry name" value="Acyl_CoA_acyltransferase"/>
</dbReference>
<comment type="caution">
    <text evidence="2">The sequence shown here is derived from an EMBL/GenBank/DDBJ whole genome shotgun (WGS) entry which is preliminary data.</text>
</comment>
<accession>A0ABX3HTR7</accession>
<protein>
    <recommendedName>
        <fullName evidence="1">N-acetyltransferase domain-containing protein</fullName>
    </recommendedName>
</protein>